<sequence>MRSKQLLAVSLLLLFTTPGLSIIQPPRGDSALVNAKQIISDFKDWNWKRDQYLRFSKDYPFGWPSFDCKKPAHRSEAIDAHHLSPWDFGVIGAIGDSLTVSIRYQASQIWSR</sequence>
<protein>
    <submittedName>
        <fullName evidence="2">Uncharacterized protein</fullName>
    </submittedName>
</protein>
<dbReference type="AlphaFoldDB" id="A0AAN8G5A8"/>
<comment type="caution">
    <text evidence="2">The sequence shown here is derived from an EMBL/GenBank/DDBJ whole genome shotgun (WGS) entry which is preliminary data.</text>
</comment>
<name>A0AAN8G5A8_TRICO</name>
<reference evidence="2 3" key="1">
    <citation type="submission" date="2019-10" db="EMBL/GenBank/DDBJ databases">
        <title>Assembly and Annotation for the nematode Trichostrongylus colubriformis.</title>
        <authorList>
            <person name="Martin J."/>
        </authorList>
    </citation>
    <scope>NUCLEOTIDE SEQUENCE [LARGE SCALE GENOMIC DNA]</scope>
    <source>
        <strain evidence="2">G859</strain>
        <tissue evidence="2">Whole worm</tissue>
    </source>
</reference>
<evidence type="ECO:0000313" key="3">
    <source>
        <dbReference type="Proteomes" id="UP001331761"/>
    </source>
</evidence>
<accession>A0AAN8G5A8</accession>
<organism evidence="2 3">
    <name type="scientific">Trichostrongylus colubriformis</name>
    <name type="common">Black scour worm</name>
    <dbReference type="NCBI Taxonomy" id="6319"/>
    <lineage>
        <taxon>Eukaryota</taxon>
        <taxon>Metazoa</taxon>
        <taxon>Ecdysozoa</taxon>
        <taxon>Nematoda</taxon>
        <taxon>Chromadorea</taxon>
        <taxon>Rhabditida</taxon>
        <taxon>Rhabditina</taxon>
        <taxon>Rhabditomorpha</taxon>
        <taxon>Strongyloidea</taxon>
        <taxon>Trichostrongylidae</taxon>
        <taxon>Trichostrongylus</taxon>
    </lineage>
</organism>
<feature type="chain" id="PRO_5042980951" evidence="1">
    <location>
        <begin position="22"/>
        <end position="112"/>
    </location>
</feature>
<feature type="signal peptide" evidence="1">
    <location>
        <begin position="1"/>
        <end position="21"/>
    </location>
</feature>
<dbReference type="Proteomes" id="UP001331761">
    <property type="component" value="Unassembled WGS sequence"/>
</dbReference>
<evidence type="ECO:0000256" key="1">
    <source>
        <dbReference type="SAM" id="SignalP"/>
    </source>
</evidence>
<gene>
    <name evidence="2" type="ORF">GCK32_020177</name>
</gene>
<keyword evidence="1" id="KW-0732">Signal</keyword>
<evidence type="ECO:0000313" key="2">
    <source>
        <dbReference type="EMBL" id="KAK5981178.1"/>
    </source>
</evidence>
<keyword evidence="3" id="KW-1185">Reference proteome</keyword>
<dbReference type="EMBL" id="WIXE01006567">
    <property type="protein sequence ID" value="KAK5981178.1"/>
    <property type="molecule type" value="Genomic_DNA"/>
</dbReference>
<proteinExistence type="predicted"/>